<accession>A0A453JSW9</accession>
<dbReference type="CDD" id="cd00009">
    <property type="entry name" value="AAA"/>
    <property type="match status" value="1"/>
</dbReference>
<dbReference type="AlphaFoldDB" id="A0A453JSW9"/>
<reference evidence="6" key="5">
    <citation type="journal article" date="2021" name="G3 (Bethesda)">
        <title>Aegilops tauschii genome assembly Aet v5.0 features greater sequence contiguity and improved annotation.</title>
        <authorList>
            <person name="Wang L."/>
            <person name="Zhu T."/>
            <person name="Rodriguez J.C."/>
            <person name="Deal K.R."/>
            <person name="Dubcovsky J."/>
            <person name="McGuire P.E."/>
            <person name="Lux T."/>
            <person name="Spannagl M."/>
            <person name="Mayer K.F.X."/>
            <person name="Baldrich P."/>
            <person name="Meyers B.C."/>
            <person name="Huo N."/>
            <person name="Gu Y.Q."/>
            <person name="Zhou H."/>
            <person name="Devos K.M."/>
            <person name="Bennetzen J.L."/>
            <person name="Unver T."/>
            <person name="Budak H."/>
            <person name="Gulick P.J."/>
            <person name="Galiba G."/>
            <person name="Kalapos B."/>
            <person name="Nelson D.R."/>
            <person name="Li P."/>
            <person name="You F.M."/>
            <person name="Luo M.C."/>
            <person name="Dvorak J."/>
        </authorList>
    </citation>
    <scope>NUCLEOTIDE SEQUENCE [LARGE SCALE GENOMIC DNA]</scope>
    <source>
        <strain evidence="6">cv. AL8/78</strain>
    </source>
</reference>
<dbReference type="Pfam" id="PF07724">
    <property type="entry name" value="AAA_2"/>
    <property type="match status" value="1"/>
</dbReference>
<dbReference type="Pfam" id="PF10431">
    <property type="entry name" value="ClpB_D2-small"/>
    <property type="match status" value="1"/>
</dbReference>
<reference evidence="6" key="4">
    <citation type="submission" date="2019-03" db="UniProtKB">
        <authorList>
            <consortium name="EnsemblPlants"/>
        </authorList>
    </citation>
    <scope>IDENTIFICATION</scope>
</reference>
<feature type="domain" description="AAA+ ATPase" evidence="4">
    <location>
        <begin position="83"/>
        <end position="228"/>
    </location>
</feature>
<dbReference type="InterPro" id="IPR003959">
    <property type="entry name" value="ATPase_AAA_core"/>
</dbReference>
<evidence type="ECO:0000313" key="6">
    <source>
        <dbReference type="EnsemblPlants" id="AET5Gv20180500.11"/>
    </source>
</evidence>
<dbReference type="Gramene" id="AET5Gv20180500.11">
    <property type="protein sequence ID" value="AET5Gv20180500.11"/>
    <property type="gene ID" value="AET5Gv20180500"/>
</dbReference>
<dbReference type="GO" id="GO:0005737">
    <property type="term" value="C:cytoplasm"/>
    <property type="evidence" value="ECO:0007669"/>
    <property type="project" value="TreeGrafter"/>
</dbReference>
<evidence type="ECO:0000259" key="4">
    <source>
        <dbReference type="SMART" id="SM00382"/>
    </source>
</evidence>
<dbReference type="Gene3D" id="1.10.8.60">
    <property type="match status" value="2"/>
</dbReference>
<keyword evidence="7" id="KW-1185">Reference proteome</keyword>
<evidence type="ECO:0000256" key="3">
    <source>
        <dbReference type="ARBA" id="ARBA00023186"/>
    </source>
</evidence>
<dbReference type="PANTHER" id="PTHR11638">
    <property type="entry name" value="ATP-DEPENDENT CLP PROTEASE"/>
    <property type="match status" value="1"/>
</dbReference>
<dbReference type="Proteomes" id="UP000015105">
    <property type="component" value="Chromosome 5D"/>
</dbReference>
<evidence type="ECO:0000256" key="1">
    <source>
        <dbReference type="ARBA" id="ARBA00022741"/>
    </source>
</evidence>
<dbReference type="InterPro" id="IPR027417">
    <property type="entry name" value="P-loop_NTPase"/>
</dbReference>
<dbReference type="InterPro" id="IPR001270">
    <property type="entry name" value="ClpA/B"/>
</dbReference>
<keyword evidence="3" id="KW-0143">Chaperone</keyword>
<dbReference type="GO" id="GO:0034605">
    <property type="term" value="P:cellular response to heat"/>
    <property type="evidence" value="ECO:0007669"/>
    <property type="project" value="TreeGrafter"/>
</dbReference>
<dbReference type="InterPro" id="IPR003593">
    <property type="entry name" value="AAA+_ATPase"/>
</dbReference>
<evidence type="ECO:0008006" key="8">
    <source>
        <dbReference type="Google" id="ProtNLM"/>
    </source>
</evidence>
<dbReference type="SMART" id="SM01086">
    <property type="entry name" value="ClpB_D2-small"/>
    <property type="match status" value="1"/>
</dbReference>
<dbReference type="CDD" id="cd19499">
    <property type="entry name" value="RecA-like_ClpB_Hsp104-like"/>
    <property type="match status" value="1"/>
</dbReference>
<dbReference type="STRING" id="200361.A0A453JSW9"/>
<dbReference type="InterPro" id="IPR041546">
    <property type="entry name" value="ClpA/ClpB_AAA_lid"/>
</dbReference>
<reference evidence="7" key="2">
    <citation type="journal article" date="2017" name="Nat. Plants">
        <title>The Aegilops tauschii genome reveals multiple impacts of transposons.</title>
        <authorList>
            <person name="Zhao G."/>
            <person name="Zou C."/>
            <person name="Li K."/>
            <person name="Wang K."/>
            <person name="Li T."/>
            <person name="Gao L."/>
            <person name="Zhang X."/>
            <person name="Wang H."/>
            <person name="Yang Z."/>
            <person name="Liu X."/>
            <person name="Jiang W."/>
            <person name="Mao L."/>
            <person name="Kong X."/>
            <person name="Jiao Y."/>
            <person name="Jia J."/>
        </authorList>
    </citation>
    <scope>NUCLEOTIDE SEQUENCE [LARGE SCALE GENOMIC DNA]</scope>
    <source>
        <strain evidence="7">cv. AL8/78</strain>
    </source>
</reference>
<proteinExistence type="predicted"/>
<dbReference type="FunFam" id="3.40.50.300:FF:000025">
    <property type="entry name" value="ATP-dependent Clp protease subunit"/>
    <property type="match status" value="1"/>
</dbReference>
<sequence>MGGSKLGVEASRHLTRVWREIEPVLWLGATAGLCWAAWRYYRYRACLCSFGRKMGGSSEGEGDPVIGRDKEIDRVICILCRRSKNCAALVGEAGVGKTAIIEGLAQRIASGKVPANLAGARVVEVDLGAMLAGTSLRGMFEERIKDVIKSAEAGDGKVILFIDEMHMLLGAGDVVGGTDAANLLKPALARGRIRCVGATTLKEYHRYIQTDAALERRFQKVHVKEPSVQATVTILQGLKQRYQDHHVLEIQDAALVAAAELAGRYITDRQFPDKAIDLIDEACATTRMLVDSESEATGTRTQSYNKKEVTAQSRSIKAVKKGIVGPSQVAQVGSPSLNNFHYFHNVQFLFYDVLKVVSLWTGIPVAAIDQGEKEKLLHLAEKLHERVVGQDEAVNLVAQTVLRSRVGLDQPGQPIGSFLFLGSTGVGKTELAKALAEQLFDNENMLVRFDMSEYGTKGSVLRLIGAPPSYFGYDDGGQLTEKVKSHPYSVILFDEVEKAHREVYNVFLQLLDDGLLTDGKGRTVDFKNTIIIMTSNLGSKHLAAGMVGKNTMQETHKLVMKEVWKRFKPELLNRLSEIVIFEPLSHDKLKEIVKIQMKNAVARVAKKGISLHASDAALDVILSESYEPMYGARPIRRWIQKNVMNTICEMLVKGEAGEGSTISIDATDHNKGLKYEVVKKAADPSGTILVPAPEPLACPDEESDDSVMVTSLTKCLG</sequence>
<protein>
    <recommendedName>
        <fullName evidence="8">ATP-dependent Clp protease ATP-binding subunit clpC</fullName>
    </recommendedName>
</protein>
<dbReference type="InterPro" id="IPR018368">
    <property type="entry name" value="ClpA/B_CS1"/>
</dbReference>
<dbReference type="InterPro" id="IPR050130">
    <property type="entry name" value="ClpA_ClpB"/>
</dbReference>
<reference evidence="7" key="1">
    <citation type="journal article" date="2014" name="Science">
        <title>Ancient hybridizations among the ancestral genomes of bread wheat.</title>
        <authorList>
            <consortium name="International Wheat Genome Sequencing Consortium,"/>
            <person name="Marcussen T."/>
            <person name="Sandve S.R."/>
            <person name="Heier L."/>
            <person name="Spannagl M."/>
            <person name="Pfeifer M."/>
            <person name="Jakobsen K.S."/>
            <person name="Wulff B.B."/>
            <person name="Steuernagel B."/>
            <person name="Mayer K.F."/>
            <person name="Olsen O.A."/>
        </authorList>
    </citation>
    <scope>NUCLEOTIDE SEQUENCE [LARGE SCALE GENOMIC DNA]</scope>
    <source>
        <strain evidence="7">cv. AL8/78</strain>
    </source>
</reference>
<dbReference type="SMART" id="SM00382">
    <property type="entry name" value="AAA"/>
    <property type="match status" value="2"/>
</dbReference>
<evidence type="ECO:0000313" key="7">
    <source>
        <dbReference type="Proteomes" id="UP000015105"/>
    </source>
</evidence>
<dbReference type="PANTHER" id="PTHR11638:SF159">
    <property type="entry name" value="AAA+ ATPASE DOMAIN-CONTAINING PROTEIN"/>
    <property type="match status" value="1"/>
</dbReference>
<dbReference type="Pfam" id="PF17871">
    <property type="entry name" value="AAA_lid_9"/>
    <property type="match status" value="1"/>
</dbReference>
<feature type="domain" description="Clp ATPase C-terminal" evidence="5">
    <location>
        <begin position="584"/>
        <end position="675"/>
    </location>
</feature>
<evidence type="ECO:0000256" key="2">
    <source>
        <dbReference type="ARBA" id="ARBA00022840"/>
    </source>
</evidence>
<dbReference type="Pfam" id="PF00004">
    <property type="entry name" value="AAA"/>
    <property type="match status" value="1"/>
</dbReference>
<dbReference type="InterPro" id="IPR019489">
    <property type="entry name" value="Clp_ATPase_C"/>
</dbReference>
<name>A0A453JSW9_AEGTS</name>
<feature type="domain" description="AAA+ ATPase" evidence="4">
    <location>
        <begin position="414"/>
        <end position="577"/>
    </location>
</feature>
<keyword evidence="1" id="KW-0547">Nucleotide-binding</keyword>
<keyword evidence="2" id="KW-0067">ATP-binding</keyword>
<dbReference type="GO" id="GO:0005524">
    <property type="term" value="F:ATP binding"/>
    <property type="evidence" value="ECO:0007669"/>
    <property type="project" value="UniProtKB-KW"/>
</dbReference>
<dbReference type="SUPFAM" id="SSF52540">
    <property type="entry name" value="P-loop containing nucleoside triphosphate hydrolases"/>
    <property type="match status" value="2"/>
</dbReference>
<reference evidence="6" key="3">
    <citation type="journal article" date="2017" name="Nature">
        <title>Genome sequence of the progenitor of the wheat D genome Aegilops tauschii.</title>
        <authorList>
            <person name="Luo M.C."/>
            <person name="Gu Y.Q."/>
            <person name="Puiu D."/>
            <person name="Wang H."/>
            <person name="Twardziok S.O."/>
            <person name="Deal K.R."/>
            <person name="Huo N."/>
            <person name="Zhu T."/>
            <person name="Wang L."/>
            <person name="Wang Y."/>
            <person name="McGuire P.E."/>
            <person name="Liu S."/>
            <person name="Long H."/>
            <person name="Ramasamy R.K."/>
            <person name="Rodriguez J.C."/>
            <person name="Van S.L."/>
            <person name="Yuan L."/>
            <person name="Wang Z."/>
            <person name="Xia Z."/>
            <person name="Xiao L."/>
            <person name="Anderson O.D."/>
            <person name="Ouyang S."/>
            <person name="Liang Y."/>
            <person name="Zimin A.V."/>
            <person name="Pertea G."/>
            <person name="Qi P."/>
            <person name="Bennetzen J.L."/>
            <person name="Dai X."/>
            <person name="Dawson M.W."/>
            <person name="Muller H.G."/>
            <person name="Kugler K."/>
            <person name="Rivarola-Duarte L."/>
            <person name="Spannagl M."/>
            <person name="Mayer K.F.X."/>
            <person name="Lu F.H."/>
            <person name="Bevan M.W."/>
            <person name="Leroy P."/>
            <person name="Li P."/>
            <person name="You F.M."/>
            <person name="Sun Q."/>
            <person name="Liu Z."/>
            <person name="Lyons E."/>
            <person name="Wicker T."/>
            <person name="Salzberg S.L."/>
            <person name="Devos K.M."/>
            <person name="Dvorak J."/>
        </authorList>
    </citation>
    <scope>NUCLEOTIDE SEQUENCE [LARGE SCALE GENOMIC DNA]</scope>
    <source>
        <strain evidence="6">cv. AL8/78</strain>
    </source>
</reference>
<evidence type="ECO:0000259" key="5">
    <source>
        <dbReference type="SMART" id="SM01086"/>
    </source>
</evidence>
<organism evidence="6 7">
    <name type="scientific">Aegilops tauschii subsp. strangulata</name>
    <name type="common">Goatgrass</name>
    <dbReference type="NCBI Taxonomy" id="200361"/>
    <lineage>
        <taxon>Eukaryota</taxon>
        <taxon>Viridiplantae</taxon>
        <taxon>Streptophyta</taxon>
        <taxon>Embryophyta</taxon>
        <taxon>Tracheophyta</taxon>
        <taxon>Spermatophyta</taxon>
        <taxon>Magnoliopsida</taxon>
        <taxon>Liliopsida</taxon>
        <taxon>Poales</taxon>
        <taxon>Poaceae</taxon>
        <taxon>BOP clade</taxon>
        <taxon>Pooideae</taxon>
        <taxon>Triticodae</taxon>
        <taxon>Triticeae</taxon>
        <taxon>Triticinae</taxon>
        <taxon>Aegilops</taxon>
    </lineage>
</organism>
<dbReference type="PROSITE" id="PS00870">
    <property type="entry name" value="CLPAB_1"/>
    <property type="match status" value="1"/>
</dbReference>
<dbReference type="GO" id="GO:0016887">
    <property type="term" value="F:ATP hydrolysis activity"/>
    <property type="evidence" value="ECO:0007669"/>
    <property type="project" value="InterPro"/>
</dbReference>
<dbReference type="PRINTS" id="PR00300">
    <property type="entry name" value="CLPPROTEASEA"/>
</dbReference>
<dbReference type="EnsemblPlants" id="AET5Gv20180500.11">
    <property type="protein sequence ID" value="AET5Gv20180500.11"/>
    <property type="gene ID" value="AET5Gv20180500"/>
</dbReference>
<dbReference type="Gene3D" id="3.40.50.300">
    <property type="entry name" value="P-loop containing nucleotide triphosphate hydrolases"/>
    <property type="match status" value="2"/>
</dbReference>